<evidence type="ECO:0000313" key="2">
    <source>
        <dbReference type="EMBL" id="TWF92188.1"/>
    </source>
</evidence>
<dbReference type="Gene3D" id="3.40.720.10">
    <property type="entry name" value="Alkaline Phosphatase, subunit A"/>
    <property type="match status" value="1"/>
</dbReference>
<dbReference type="Proteomes" id="UP001330827">
    <property type="component" value="Chromosome"/>
</dbReference>
<evidence type="ECO:0000313" key="6">
    <source>
        <dbReference type="Proteomes" id="UP001330827"/>
    </source>
</evidence>
<evidence type="ECO:0000313" key="5">
    <source>
        <dbReference type="Proteomes" id="UP000318186"/>
    </source>
</evidence>
<reference evidence="2 5" key="1">
    <citation type="submission" date="2019-06" db="EMBL/GenBank/DDBJ databases">
        <title>Sequencing the genomes of 1000 actinobacteria strains.</title>
        <authorList>
            <person name="Klenk H.-P."/>
        </authorList>
    </citation>
    <scope>NUCLEOTIDE SEQUENCE [LARGE SCALE GENOMIC DNA]</scope>
    <source>
        <strain evidence="2 5">DSM 42059</strain>
    </source>
</reference>
<dbReference type="Proteomes" id="UP000318186">
    <property type="component" value="Unassembled WGS sequence"/>
</dbReference>
<dbReference type="RefSeq" id="WP_244318716.1">
    <property type="nucleotide sequence ID" value="NZ_CP109114.1"/>
</dbReference>
<keyword evidence="6" id="KW-1185">Reference proteome</keyword>
<proteinExistence type="predicted"/>
<reference evidence="3 6" key="2">
    <citation type="submission" date="2022-10" db="EMBL/GenBank/DDBJ databases">
        <title>The complete genomes of actinobacterial strains from the NBC collection.</title>
        <authorList>
            <person name="Joergensen T.S."/>
            <person name="Alvarez Arevalo M."/>
            <person name="Sterndorff E.B."/>
            <person name="Faurdal D."/>
            <person name="Vuksanovic O."/>
            <person name="Mourched A.-S."/>
            <person name="Charusanti P."/>
            <person name="Shaw S."/>
            <person name="Blin K."/>
            <person name="Weber T."/>
        </authorList>
    </citation>
    <scope>NUCLEOTIDE SEQUENCE [LARGE SCALE GENOMIC DNA]</scope>
    <source>
        <strain evidence="3 6">NBC 01769</strain>
    </source>
</reference>
<dbReference type="EMBL" id="VIWW01000002">
    <property type="protein sequence ID" value="TWF92188.1"/>
    <property type="molecule type" value="Genomic_DNA"/>
</dbReference>
<evidence type="ECO:0000313" key="3">
    <source>
        <dbReference type="EMBL" id="WSC11512.1"/>
    </source>
</evidence>
<dbReference type="EMBL" id="CP109114">
    <property type="protein sequence ID" value="WSC17599.1"/>
    <property type="molecule type" value="Genomic_DNA"/>
</dbReference>
<dbReference type="EMBL" id="CP109114">
    <property type="protein sequence ID" value="WSC11512.1"/>
    <property type="molecule type" value="Genomic_DNA"/>
</dbReference>
<dbReference type="AlphaFoldDB" id="A0A561TYM0"/>
<protein>
    <recommendedName>
        <fullName evidence="7">Alkaline phosphatase</fullName>
    </recommendedName>
</protein>
<evidence type="ECO:0000256" key="1">
    <source>
        <dbReference type="SAM" id="MobiDB-lite"/>
    </source>
</evidence>
<accession>A0A561TYM0</accession>
<evidence type="ECO:0000313" key="4">
    <source>
        <dbReference type="EMBL" id="WSC17599.1"/>
    </source>
</evidence>
<sequence>MQQLEKAVAVARAYVATHPDTLLVVTGDHETGGLAVEENDATDESGDAISAEDGPFSIRGSDRTFTIDWTTSGHTSVDVPVTVSGPLPDRFSGKHPNHVRARRAAAGAGAAPPTRRKRSH</sequence>
<dbReference type="SUPFAM" id="SSF53649">
    <property type="entry name" value="Alkaline phosphatase-like"/>
    <property type="match status" value="1"/>
</dbReference>
<organism evidence="2 5">
    <name type="scientific">Streptomyces brevispora</name>
    <dbReference type="NCBI Taxonomy" id="887462"/>
    <lineage>
        <taxon>Bacteria</taxon>
        <taxon>Bacillati</taxon>
        <taxon>Actinomycetota</taxon>
        <taxon>Actinomycetes</taxon>
        <taxon>Kitasatosporales</taxon>
        <taxon>Streptomycetaceae</taxon>
        <taxon>Streptomyces</taxon>
    </lineage>
</organism>
<evidence type="ECO:0008006" key="7">
    <source>
        <dbReference type="Google" id="ProtNLM"/>
    </source>
</evidence>
<feature type="region of interest" description="Disordered" evidence="1">
    <location>
        <begin position="38"/>
        <end position="57"/>
    </location>
</feature>
<feature type="compositionally biased region" description="Basic residues" evidence="1">
    <location>
        <begin position="93"/>
        <end position="103"/>
    </location>
</feature>
<dbReference type="InterPro" id="IPR017850">
    <property type="entry name" value="Alkaline_phosphatase_core_sf"/>
</dbReference>
<feature type="compositionally biased region" description="Low complexity" evidence="1">
    <location>
        <begin position="104"/>
        <end position="113"/>
    </location>
</feature>
<name>A0A561TYM0_9ACTN</name>
<gene>
    <name evidence="2" type="ORF">FHX80_12508</name>
    <name evidence="3" type="ORF">OIE64_00545</name>
    <name evidence="4" type="ORF">OIE64_35495</name>
</gene>
<feature type="region of interest" description="Disordered" evidence="1">
    <location>
        <begin position="86"/>
        <end position="120"/>
    </location>
</feature>